<keyword evidence="7 10" id="KW-0511">Multifunctional enzyme</keyword>
<evidence type="ECO:0000313" key="13">
    <source>
        <dbReference type="EMBL" id="KST67864.1"/>
    </source>
</evidence>
<dbReference type="PROSITE" id="PS51855">
    <property type="entry name" value="MGS"/>
    <property type="match status" value="1"/>
</dbReference>
<comment type="catalytic activity">
    <reaction evidence="9 10">
        <text>IMP + H2O = 5-formamido-1-(5-phospho-D-ribosyl)imidazole-4-carboxamide</text>
        <dbReference type="Rhea" id="RHEA:18445"/>
        <dbReference type="ChEBI" id="CHEBI:15377"/>
        <dbReference type="ChEBI" id="CHEBI:58053"/>
        <dbReference type="ChEBI" id="CHEBI:58467"/>
        <dbReference type="EC" id="3.5.4.10"/>
    </reaction>
</comment>
<evidence type="ECO:0000256" key="5">
    <source>
        <dbReference type="ARBA" id="ARBA00022755"/>
    </source>
</evidence>
<dbReference type="SUPFAM" id="SSF52335">
    <property type="entry name" value="Methylglyoxal synthase-like"/>
    <property type="match status" value="1"/>
</dbReference>
<dbReference type="NCBIfam" id="TIGR00355">
    <property type="entry name" value="purH"/>
    <property type="match status" value="1"/>
</dbReference>
<evidence type="ECO:0000256" key="10">
    <source>
        <dbReference type="HAMAP-Rule" id="MF_00139"/>
    </source>
</evidence>
<dbReference type="FunFam" id="3.40.140.20:FF:000001">
    <property type="entry name" value="Bifunctional purine biosynthesis protein PurH"/>
    <property type="match status" value="1"/>
</dbReference>
<dbReference type="GO" id="GO:0006189">
    <property type="term" value="P:'de novo' IMP biosynthetic process"/>
    <property type="evidence" value="ECO:0007669"/>
    <property type="project" value="UniProtKB-UniRule"/>
</dbReference>
<dbReference type="HAMAP" id="MF_00139">
    <property type="entry name" value="PurH"/>
    <property type="match status" value="1"/>
</dbReference>
<dbReference type="AlphaFoldDB" id="A0A0V7ZTM5"/>
<evidence type="ECO:0000256" key="11">
    <source>
        <dbReference type="SAM" id="MobiDB-lite"/>
    </source>
</evidence>
<dbReference type="CDD" id="cd01421">
    <property type="entry name" value="IMPCH"/>
    <property type="match status" value="1"/>
</dbReference>
<comment type="domain">
    <text evidence="10">The IMP cyclohydrolase activity resides in the N-terminal region.</text>
</comment>
<evidence type="ECO:0000256" key="1">
    <source>
        <dbReference type="ARBA" id="ARBA00004844"/>
    </source>
</evidence>
<dbReference type="OrthoDB" id="9802065at2"/>
<evidence type="ECO:0000259" key="12">
    <source>
        <dbReference type="PROSITE" id="PS51855"/>
    </source>
</evidence>
<dbReference type="InterPro" id="IPR011607">
    <property type="entry name" value="MGS-like_dom"/>
</dbReference>
<dbReference type="SMART" id="SM00851">
    <property type="entry name" value="MGS"/>
    <property type="match status" value="1"/>
</dbReference>
<dbReference type="EC" id="2.1.2.3" evidence="10"/>
<keyword evidence="4 10" id="KW-0808">Transferase</keyword>
<evidence type="ECO:0000256" key="7">
    <source>
        <dbReference type="ARBA" id="ARBA00023268"/>
    </source>
</evidence>
<comment type="pathway">
    <text evidence="2 10">Purine metabolism; IMP biosynthesis via de novo pathway; 5-formamido-1-(5-phospho-D-ribosyl)imidazole-4-carboxamide from 5-amino-1-(5-phospho-D-ribosyl)imidazole-4-carboxamide (10-formyl THF route): step 1/1.</text>
</comment>
<dbReference type="Gene3D" id="3.40.50.1380">
    <property type="entry name" value="Methylglyoxal synthase-like domain"/>
    <property type="match status" value="1"/>
</dbReference>
<keyword evidence="5 10" id="KW-0658">Purine biosynthesis</keyword>
<gene>
    <name evidence="10 13" type="primary">purH</name>
    <name evidence="13" type="ORF">BC008_31235</name>
</gene>
<proteinExistence type="inferred from homology"/>
<organism evidence="13 14">
    <name type="scientific">Mastigocoleus testarum BC008</name>
    <dbReference type="NCBI Taxonomy" id="371196"/>
    <lineage>
        <taxon>Bacteria</taxon>
        <taxon>Bacillati</taxon>
        <taxon>Cyanobacteriota</taxon>
        <taxon>Cyanophyceae</taxon>
        <taxon>Nostocales</taxon>
        <taxon>Hapalosiphonaceae</taxon>
        <taxon>Mastigocoleus</taxon>
    </lineage>
</organism>
<evidence type="ECO:0000256" key="4">
    <source>
        <dbReference type="ARBA" id="ARBA00022679"/>
    </source>
</evidence>
<dbReference type="PIRSF" id="PIRSF000414">
    <property type="entry name" value="AICARFT_IMPCHas"/>
    <property type="match status" value="1"/>
</dbReference>
<dbReference type="Pfam" id="PF01808">
    <property type="entry name" value="AICARFT_IMPCHas"/>
    <property type="match status" value="1"/>
</dbReference>
<evidence type="ECO:0000256" key="3">
    <source>
        <dbReference type="ARBA" id="ARBA00007667"/>
    </source>
</evidence>
<dbReference type="GO" id="GO:0004643">
    <property type="term" value="F:phosphoribosylaminoimidazolecarboxamide formyltransferase activity"/>
    <property type="evidence" value="ECO:0007669"/>
    <property type="project" value="UniProtKB-UniRule"/>
</dbReference>
<dbReference type="InterPro" id="IPR024051">
    <property type="entry name" value="AICAR_Tfase_dup_dom_sf"/>
</dbReference>
<evidence type="ECO:0000256" key="6">
    <source>
        <dbReference type="ARBA" id="ARBA00022801"/>
    </source>
</evidence>
<evidence type="ECO:0000256" key="2">
    <source>
        <dbReference type="ARBA" id="ARBA00004954"/>
    </source>
</evidence>
<comment type="pathway">
    <text evidence="1 10">Purine metabolism; IMP biosynthesis via de novo pathway; IMP from 5-formamido-1-(5-phospho-D-ribosyl)imidazole-4-carboxamide: step 1/1.</text>
</comment>
<name>A0A0V7ZTM5_9CYAN</name>
<comment type="similarity">
    <text evidence="3 10">Belongs to the PurH family.</text>
</comment>
<dbReference type="InterPro" id="IPR002695">
    <property type="entry name" value="PurH-like"/>
</dbReference>
<protein>
    <recommendedName>
        <fullName evidence="10">Bifunctional purine biosynthesis protein PurH</fullName>
    </recommendedName>
    <domain>
        <recommendedName>
            <fullName evidence="10">Phosphoribosylaminoimidazolecarboxamide formyltransferase</fullName>
            <ecNumber evidence="10">2.1.2.3</ecNumber>
        </recommendedName>
        <alternativeName>
            <fullName evidence="10">AICAR transformylase</fullName>
        </alternativeName>
    </domain>
    <domain>
        <recommendedName>
            <fullName evidence="10">IMP cyclohydrolase</fullName>
            <ecNumber evidence="10">3.5.4.10</ecNumber>
        </recommendedName>
        <alternativeName>
            <fullName evidence="10">ATIC</fullName>
        </alternativeName>
        <alternativeName>
            <fullName evidence="10">IMP synthase</fullName>
        </alternativeName>
        <alternativeName>
            <fullName evidence="10">Inosinicase</fullName>
        </alternativeName>
    </domain>
</protein>
<comment type="caution">
    <text evidence="13">The sequence shown here is derived from an EMBL/GenBank/DDBJ whole genome shotgun (WGS) entry which is preliminary data.</text>
</comment>
<keyword evidence="14" id="KW-1185">Reference proteome</keyword>
<evidence type="ECO:0000256" key="9">
    <source>
        <dbReference type="ARBA" id="ARBA00050687"/>
    </source>
</evidence>
<feature type="domain" description="MGS-like" evidence="12">
    <location>
        <begin position="1"/>
        <end position="146"/>
    </location>
</feature>
<dbReference type="SMART" id="SM00798">
    <property type="entry name" value="AICARFT_IMPCHas"/>
    <property type="match status" value="1"/>
</dbReference>
<sequence>MARLALLSVSNKTGLVDLAKSLVEEFNFEIISSGGTALTLKEAGITVQKVSDYTKSPEILGGRVKTLHPRIHGGILARRDVPQDLTDLADNQIHPIDLVVVNLYPFEETIAKPGVTLSEAIEKIDIGGPAMLRAASKNFAHLTVLCDPGQYEDYLQELRQNDGQASLNFRQKCALKGFSHTANYDQAISTYLSKLSNPETSNPETSNSGTSDLKTSDTESTLPLNFQVSGTQIQALRYGENPHQSAAWYQTGTNNGGWVAAEKLQGKELSYNNLVDLEAARRIISEFTVRPAAAVLKHTNPCGVALGDSLKEAYEKALAADSVSAFGGIVALNRPIDAATATELTKTFLECVVAPSCEPEAKEILAGKSKLRVLTLADLNHGPKQTVKAIAGGLLIQASDDATVDPDRWDIVTERKPTDDELAELLFAWKVCKHVKSNAIVITANRTTLGIGAGQMNRVGAAKIALEQAGEKTKGSFLASDGFFPFDDSVRTAAEKGITAIVQPGGSIRDQDSINAANELGLTMIFTGMRHFLH</sequence>
<dbReference type="RefSeq" id="WP_027844695.1">
    <property type="nucleotide sequence ID" value="NZ_LMTZ01000084.1"/>
</dbReference>
<dbReference type="Gene3D" id="3.40.140.20">
    <property type="match status" value="2"/>
</dbReference>
<dbReference type="InterPro" id="IPR016193">
    <property type="entry name" value="Cytidine_deaminase-like"/>
</dbReference>
<dbReference type="EC" id="3.5.4.10" evidence="10"/>
<dbReference type="NCBIfam" id="NF002049">
    <property type="entry name" value="PRK00881.1"/>
    <property type="match status" value="1"/>
</dbReference>
<dbReference type="Proteomes" id="UP000053372">
    <property type="component" value="Unassembled WGS sequence"/>
</dbReference>
<dbReference type="PANTHER" id="PTHR11692">
    <property type="entry name" value="BIFUNCTIONAL PURINE BIOSYNTHESIS PROTEIN PURH"/>
    <property type="match status" value="1"/>
</dbReference>
<keyword evidence="6 10" id="KW-0378">Hydrolase</keyword>
<feature type="region of interest" description="Disordered" evidence="11">
    <location>
        <begin position="195"/>
        <end position="219"/>
    </location>
</feature>
<dbReference type="UniPathway" id="UPA00074">
    <property type="reaction ID" value="UER00133"/>
</dbReference>
<dbReference type="FunFam" id="3.40.50.1380:FF:000001">
    <property type="entry name" value="Bifunctional purine biosynthesis protein PurH"/>
    <property type="match status" value="1"/>
</dbReference>
<accession>A0A0V7ZTM5</accession>
<reference evidence="13 14" key="1">
    <citation type="journal article" date="2015" name="Genome Announc.">
        <title>Draft Genome of the Euendolithic (true boring) Cyanobacterium Mastigocoleus testarum strain BC008.</title>
        <authorList>
            <person name="Guida B.S."/>
            <person name="Garcia-Pichel F."/>
        </authorList>
    </citation>
    <scope>NUCLEOTIDE SEQUENCE [LARGE SCALE GENOMIC DNA]</scope>
    <source>
        <strain evidence="13 14">BC008</strain>
    </source>
</reference>
<dbReference type="PANTHER" id="PTHR11692:SF0">
    <property type="entry name" value="BIFUNCTIONAL PURINE BIOSYNTHESIS PROTEIN ATIC"/>
    <property type="match status" value="1"/>
</dbReference>
<dbReference type="GO" id="GO:0005829">
    <property type="term" value="C:cytosol"/>
    <property type="evidence" value="ECO:0007669"/>
    <property type="project" value="TreeGrafter"/>
</dbReference>
<evidence type="ECO:0000313" key="14">
    <source>
        <dbReference type="Proteomes" id="UP000053372"/>
    </source>
</evidence>
<dbReference type="InterPro" id="IPR036914">
    <property type="entry name" value="MGS-like_dom_sf"/>
</dbReference>
<evidence type="ECO:0000256" key="8">
    <source>
        <dbReference type="ARBA" id="ARBA00050488"/>
    </source>
</evidence>
<dbReference type="EMBL" id="LMTZ01000084">
    <property type="protein sequence ID" value="KST67864.1"/>
    <property type="molecule type" value="Genomic_DNA"/>
</dbReference>
<dbReference type="GO" id="GO:0003937">
    <property type="term" value="F:IMP cyclohydrolase activity"/>
    <property type="evidence" value="ECO:0007669"/>
    <property type="project" value="UniProtKB-UniRule"/>
</dbReference>
<comment type="catalytic activity">
    <reaction evidence="8 10">
        <text>(6R)-10-formyltetrahydrofolate + 5-amino-1-(5-phospho-beta-D-ribosyl)imidazole-4-carboxamide = 5-formamido-1-(5-phospho-D-ribosyl)imidazole-4-carboxamide + (6S)-5,6,7,8-tetrahydrofolate</text>
        <dbReference type="Rhea" id="RHEA:22192"/>
        <dbReference type="ChEBI" id="CHEBI:57453"/>
        <dbReference type="ChEBI" id="CHEBI:58467"/>
        <dbReference type="ChEBI" id="CHEBI:58475"/>
        <dbReference type="ChEBI" id="CHEBI:195366"/>
        <dbReference type="EC" id="2.1.2.3"/>
    </reaction>
</comment>
<dbReference type="Pfam" id="PF02142">
    <property type="entry name" value="MGS"/>
    <property type="match status" value="1"/>
</dbReference>
<dbReference type="SUPFAM" id="SSF53927">
    <property type="entry name" value="Cytidine deaminase-like"/>
    <property type="match status" value="1"/>
</dbReference>